<dbReference type="InterPro" id="IPR010512">
    <property type="entry name" value="DUF1091"/>
</dbReference>
<dbReference type="AlphaFoldDB" id="A0A9J7IDY9"/>
<name>A0A9J7IDY9_MUSDO</name>
<dbReference type="PANTHER" id="PTHR20898">
    <property type="entry name" value="DAEDALUS ON 3-RELATED-RELATED"/>
    <property type="match status" value="1"/>
</dbReference>
<keyword evidence="1" id="KW-1185">Reference proteome</keyword>
<dbReference type="GeneID" id="105261900"/>
<dbReference type="Pfam" id="PF06477">
    <property type="entry name" value="DUF1091"/>
    <property type="match status" value="1"/>
</dbReference>
<gene>
    <name evidence="2" type="primary">LOC105261900</name>
</gene>
<dbReference type="Proteomes" id="UP001652621">
    <property type="component" value="Unplaced"/>
</dbReference>
<protein>
    <submittedName>
        <fullName evidence="2">Uncharacterized protein LOC105261900</fullName>
    </submittedName>
</protein>
<dbReference type="OrthoDB" id="8040949at2759"/>
<dbReference type="RefSeq" id="XP_019892833.2">
    <property type="nucleotide sequence ID" value="XM_020037274.2"/>
</dbReference>
<evidence type="ECO:0000313" key="1">
    <source>
        <dbReference type="Proteomes" id="UP001652621"/>
    </source>
</evidence>
<dbReference type="KEGG" id="mde:105261900"/>
<accession>A0A9J7IDY9</accession>
<sequence>MAIKSHFILNNPTVRIMTGKLLLIAICLLPIYVETKRNYNIDIEYITPVVTDVFYVKSLNLSLTNNKAANMDLILNRNLTKLPIRASVYLLTKGKRRISLFQVDFEACQALKDTAPNKFLAVFKKELLRTSNIPNQCPLIENVVYRARNYTVNEDAFPAILPDTAWQFQLNLNMKDFSTGFIRISGRVRSTG</sequence>
<organism evidence="1 2">
    <name type="scientific">Musca domestica</name>
    <name type="common">House fly</name>
    <dbReference type="NCBI Taxonomy" id="7370"/>
    <lineage>
        <taxon>Eukaryota</taxon>
        <taxon>Metazoa</taxon>
        <taxon>Ecdysozoa</taxon>
        <taxon>Arthropoda</taxon>
        <taxon>Hexapoda</taxon>
        <taxon>Insecta</taxon>
        <taxon>Pterygota</taxon>
        <taxon>Neoptera</taxon>
        <taxon>Endopterygota</taxon>
        <taxon>Diptera</taxon>
        <taxon>Brachycera</taxon>
        <taxon>Muscomorpha</taxon>
        <taxon>Muscoidea</taxon>
        <taxon>Muscidae</taxon>
        <taxon>Musca</taxon>
    </lineage>
</organism>
<dbReference type="PANTHER" id="PTHR20898:SF0">
    <property type="entry name" value="DAEDALUS ON 3-RELATED"/>
    <property type="match status" value="1"/>
</dbReference>
<dbReference type="VEuPathDB" id="VectorBase:MDOMA2_000247"/>
<proteinExistence type="predicted"/>
<reference evidence="2" key="1">
    <citation type="submission" date="2025-08" db="UniProtKB">
        <authorList>
            <consortium name="RefSeq"/>
        </authorList>
    </citation>
    <scope>IDENTIFICATION</scope>
    <source>
        <strain evidence="2">Aabys</strain>
        <tissue evidence="2">Whole body</tissue>
    </source>
</reference>
<evidence type="ECO:0000313" key="2">
    <source>
        <dbReference type="RefSeq" id="XP_019892833.2"/>
    </source>
</evidence>